<reference evidence="6" key="1">
    <citation type="submission" date="2016-06" db="UniProtKB">
        <authorList>
            <consortium name="WormBaseParasite"/>
        </authorList>
    </citation>
    <scope>IDENTIFICATION</scope>
</reference>
<reference evidence="4 5" key="2">
    <citation type="submission" date="2018-11" db="EMBL/GenBank/DDBJ databases">
        <authorList>
            <consortium name="Pathogen Informatics"/>
        </authorList>
    </citation>
    <scope>NUCLEOTIDE SEQUENCE [LARGE SCALE GENOMIC DNA]</scope>
</reference>
<dbReference type="CDD" id="cd06558">
    <property type="entry name" value="crotonase-like"/>
    <property type="match status" value="1"/>
</dbReference>
<dbReference type="FunFam" id="3.90.226.10:FF:000009">
    <property type="entry name" value="Carnitinyl-CoA dehydratase"/>
    <property type="match status" value="1"/>
</dbReference>
<dbReference type="InterPro" id="IPR014748">
    <property type="entry name" value="Enoyl-CoA_hydra_C"/>
</dbReference>
<evidence type="ECO:0000256" key="3">
    <source>
        <dbReference type="RuleBase" id="RU003707"/>
    </source>
</evidence>
<dbReference type="SUPFAM" id="SSF52096">
    <property type="entry name" value="ClpP/crotonase"/>
    <property type="match status" value="1"/>
</dbReference>
<keyword evidence="2" id="KW-0456">Lyase</keyword>
<dbReference type="PROSITE" id="PS00166">
    <property type="entry name" value="ENOYL_COA_HYDRATASE"/>
    <property type="match status" value="1"/>
</dbReference>
<dbReference type="Pfam" id="PF00378">
    <property type="entry name" value="ECH_1"/>
    <property type="match status" value="1"/>
</dbReference>
<gene>
    <name evidence="4" type="ORF">TCNE_LOCUS8882</name>
</gene>
<dbReference type="AlphaFoldDB" id="A0A183UK62"/>
<dbReference type="Gene3D" id="3.90.226.10">
    <property type="entry name" value="2-enoyl-CoA Hydratase, Chain A, domain 1"/>
    <property type="match status" value="1"/>
</dbReference>
<dbReference type="EMBL" id="UYWY01020020">
    <property type="protein sequence ID" value="VDM40203.1"/>
    <property type="molecule type" value="Genomic_DNA"/>
</dbReference>
<evidence type="ECO:0000313" key="4">
    <source>
        <dbReference type="EMBL" id="VDM40203.1"/>
    </source>
</evidence>
<dbReference type="PANTHER" id="PTHR11941">
    <property type="entry name" value="ENOYL-COA HYDRATASE-RELATED"/>
    <property type="match status" value="1"/>
</dbReference>
<protein>
    <submittedName>
        <fullName evidence="6">Enoyl-CoA hydratase domain-containing protein 2, mitochondrial</fullName>
    </submittedName>
</protein>
<keyword evidence="5" id="KW-1185">Reference proteome</keyword>
<dbReference type="GO" id="GO:0016829">
    <property type="term" value="F:lyase activity"/>
    <property type="evidence" value="ECO:0007669"/>
    <property type="project" value="UniProtKB-KW"/>
</dbReference>
<dbReference type="Proteomes" id="UP000050794">
    <property type="component" value="Unassembled WGS sequence"/>
</dbReference>
<dbReference type="WBParaSite" id="TCNE_0000888201-mRNA-1">
    <property type="protein sequence ID" value="TCNE_0000888201-mRNA-1"/>
    <property type="gene ID" value="TCNE_0000888201"/>
</dbReference>
<name>A0A183UK62_TOXCA</name>
<dbReference type="GO" id="GO:0006635">
    <property type="term" value="P:fatty acid beta-oxidation"/>
    <property type="evidence" value="ECO:0007669"/>
    <property type="project" value="TreeGrafter"/>
</dbReference>
<sequence length="204" mass="21848">MFKSTVESLKYDKQTRVVIIKSDAKGAFCTGADLKQIRSMPEQEVPKFVENIRELIEDVAALPMPVIAVIDGYALGGGLEIALACDIRIASASSKLGLVETKLAVIPGAGGTQRMPRTIGISLAKELIFSGRMLSGTEAATIGLVSYAVDDHAFDKALQIAEEILPRGPFAVKAAKSAIDHGFEIDLTNGLLLEKEYYTMVSCT</sequence>
<dbReference type="Gene3D" id="1.10.12.10">
    <property type="entry name" value="Lyase 2-enoyl-coa Hydratase, Chain A, domain 2"/>
    <property type="match status" value="1"/>
</dbReference>
<accession>A0A183UK62</accession>
<evidence type="ECO:0000313" key="6">
    <source>
        <dbReference type="WBParaSite" id="TCNE_0000888201-mRNA-1"/>
    </source>
</evidence>
<dbReference type="GO" id="GO:0005739">
    <property type="term" value="C:mitochondrion"/>
    <property type="evidence" value="ECO:0007669"/>
    <property type="project" value="TreeGrafter"/>
</dbReference>
<dbReference type="PANTHER" id="PTHR11941:SF171">
    <property type="entry name" value="SD19268P"/>
    <property type="match status" value="1"/>
</dbReference>
<evidence type="ECO:0000313" key="5">
    <source>
        <dbReference type="Proteomes" id="UP000050794"/>
    </source>
</evidence>
<comment type="similarity">
    <text evidence="1 3">Belongs to the enoyl-CoA hydratase/isomerase family.</text>
</comment>
<evidence type="ECO:0000256" key="2">
    <source>
        <dbReference type="ARBA" id="ARBA00023239"/>
    </source>
</evidence>
<proteinExistence type="inferred from homology"/>
<evidence type="ECO:0000256" key="1">
    <source>
        <dbReference type="ARBA" id="ARBA00005254"/>
    </source>
</evidence>
<dbReference type="InterPro" id="IPR018376">
    <property type="entry name" value="Enoyl-CoA_hyd/isom_CS"/>
</dbReference>
<organism evidence="5 6">
    <name type="scientific">Toxocara canis</name>
    <name type="common">Canine roundworm</name>
    <dbReference type="NCBI Taxonomy" id="6265"/>
    <lineage>
        <taxon>Eukaryota</taxon>
        <taxon>Metazoa</taxon>
        <taxon>Ecdysozoa</taxon>
        <taxon>Nematoda</taxon>
        <taxon>Chromadorea</taxon>
        <taxon>Rhabditida</taxon>
        <taxon>Spirurina</taxon>
        <taxon>Ascaridomorpha</taxon>
        <taxon>Ascaridoidea</taxon>
        <taxon>Toxocaridae</taxon>
        <taxon>Toxocara</taxon>
    </lineage>
</organism>
<dbReference type="InterPro" id="IPR001753">
    <property type="entry name" value="Enoyl-CoA_hydra/iso"/>
</dbReference>
<dbReference type="InterPro" id="IPR029045">
    <property type="entry name" value="ClpP/crotonase-like_dom_sf"/>
</dbReference>